<dbReference type="EMBL" id="OD060734">
    <property type="protein sequence ID" value="CAD7421743.1"/>
    <property type="molecule type" value="Genomic_DNA"/>
</dbReference>
<dbReference type="Pfam" id="PF12030">
    <property type="entry name" value="DUF3517"/>
    <property type="match status" value="1"/>
</dbReference>
<name>A0A7R9HH06_TIMPO</name>
<gene>
    <name evidence="2" type="ORF">TPSB3V08_LOCUS15158</name>
</gene>
<accession>A0A7R9HH06</accession>
<proteinExistence type="predicted"/>
<sequence length="146" mass="16858">MGNVALPNPYGDPACPDFIMPIQPQAAEILFGRTSYIKKMIEDANLSDETVKLLQFCCWENPHFSRTVLSELLWQIAYAYCHELRHHMDLLLAMLLLEDSWQTHRIHNALKGLLSRVSTCYVAENLCLRSRIEALLLRTFLRVVVK</sequence>
<dbReference type="AlphaFoldDB" id="A0A7R9HH06"/>
<protein>
    <recommendedName>
        <fullName evidence="1">DUF3517 domain-containing protein</fullName>
    </recommendedName>
</protein>
<organism evidence="2">
    <name type="scientific">Timema poppense</name>
    <name type="common">Walking stick</name>
    <dbReference type="NCBI Taxonomy" id="170557"/>
    <lineage>
        <taxon>Eukaryota</taxon>
        <taxon>Metazoa</taxon>
        <taxon>Ecdysozoa</taxon>
        <taxon>Arthropoda</taxon>
        <taxon>Hexapoda</taxon>
        <taxon>Insecta</taxon>
        <taxon>Pterygota</taxon>
        <taxon>Neoptera</taxon>
        <taxon>Polyneoptera</taxon>
        <taxon>Phasmatodea</taxon>
        <taxon>Timematodea</taxon>
        <taxon>Timematoidea</taxon>
        <taxon>Timematidae</taxon>
        <taxon>Timema</taxon>
    </lineage>
</organism>
<evidence type="ECO:0000313" key="2">
    <source>
        <dbReference type="EMBL" id="CAD7421743.1"/>
    </source>
</evidence>
<reference evidence="2" key="1">
    <citation type="submission" date="2020-11" db="EMBL/GenBank/DDBJ databases">
        <authorList>
            <person name="Tran Van P."/>
        </authorList>
    </citation>
    <scope>NUCLEOTIDE SEQUENCE</scope>
</reference>
<feature type="domain" description="DUF3517" evidence="1">
    <location>
        <begin position="14"/>
        <end position="115"/>
    </location>
</feature>
<evidence type="ECO:0000259" key="1">
    <source>
        <dbReference type="Pfam" id="PF12030"/>
    </source>
</evidence>
<dbReference type="InterPro" id="IPR021905">
    <property type="entry name" value="DUF3517"/>
</dbReference>